<dbReference type="GeneID" id="98636277"/>
<accession>A0A1M5U3A7</accession>
<name>A0A1M5U3A7_9GAMM</name>
<feature type="region of interest" description="Disordered" evidence="1">
    <location>
        <begin position="17"/>
        <end position="36"/>
    </location>
</feature>
<evidence type="ECO:0000313" key="2">
    <source>
        <dbReference type="EMBL" id="SHH57585.1"/>
    </source>
</evidence>
<evidence type="ECO:0000313" key="3">
    <source>
        <dbReference type="Proteomes" id="UP000184000"/>
    </source>
</evidence>
<evidence type="ECO:0008006" key="4">
    <source>
        <dbReference type="Google" id="ProtNLM"/>
    </source>
</evidence>
<organism evidence="2 3">
    <name type="scientific">Stutzerimonas xanthomarina DSM 18231</name>
    <dbReference type="NCBI Taxonomy" id="1403346"/>
    <lineage>
        <taxon>Bacteria</taxon>
        <taxon>Pseudomonadati</taxon>
        <taxon>Pseudomonadota</taxon>
        <taxon>Gammaproteobacteria</taxon>
        <taxon>Pseudomonadales</taxon>
        <taxon>Pseudomonadaceae</taxon>
        <taxon>Stutzerimonas</taxon>
    </lineage>
</organism>
<sequence length="65" mass="7553">MTDEQRVRERAHEIWEAKGRPEGQEQEHWAQARDELEPFYKEGDATAGSIESSVAIPMPRREDSK</sequence>
<dbReference type="RefSeq" id="WP_073303829.1">
    <property type="nucleotide sequence ID" value="NZ_FQXA01000011.1"/>
</dbReference>
<reference evidence="2 3" key="1">
    <citation type="submission" date="2016-11" db="EMBL/GenBank/DDBJ databases">
        <authorList>
            <person name="Jaros S."/>
            <person name="Januszkiewicz K."/>
            <person name="Wedrychowicz H."/>
        </authorList>
    </citation>
    <scope>NUCLEOTIDE SEQUENCE [LARGE SCALE GENOMIC DNA]</scope>
    <source>
        <strain evidence="2 3">DSM 18231</strain>
    </source>
</reference>
<dbReference type="AlphaFoldDB" id="A0A1M5U3A7"/>
<dbReference type="InterPro" id="IPR021327">
    <property type="entry name" value="DUF2934"/>
</dbReference>
<gene>
    <name evidence="2" type="ORF">SAMN02744645_0082</name>
</gene>
<feature type="region of interest" description="Disordered" evidence="1">
    <location>
        <begin position="42"/>
        <end position="65"/>
    </location>
</feature>
<dbReference type="Proteomes" id="UP000184000">
    <property type="component" value="Unassembled WGS sequence"/>
</dbReference>
<evidence type="ECO:0000256" key="1">
    <source>
        <dbReference type="SAM" id="MobiDB-lite"/>
    </source>
</evidence>
<dbReference type="Pfam" id="PF11154">
    <property type="entry name" value="DUF2934"/>
    <property type="match status" value="1"/>
</dbReference>
<proteinExistence type="predicted"/>
<protein>
    <recommendedName>
        <fullName evidence="4">DUF2934 domain-containing protein</fullName>
    </recommendedName>
</protein>
<dbReference type="EMBL" id="FQXA01000011">
    <property type="protein sequence ID" value="SHH57585.1"/>
    <property type="molecule type" value="Genomic_DNA"/>
</dbReference>